<sequence>MQKTLSVSREIGFGNHHAQRHCFSYGEADCLPALDKAIAGFIFSPTREDERRRHTGQEQ</sequence>
<keyword evidence="1" id="KW-0614">Plasmid</keyword>
<name>A0A0S3JPX8_ACEPA</name>
<dbReference type="AlphaFoldDB" id="A0A0S3JPX8"/>
<proteinExistence type="predicted"/>
<organism evidence="1">
    <name type="scientific">Acetobacter pasteurianus</name>
    <name type="common">Acetobacter turbidans</name>
    <dbReference type="NCBI Taxonomy" id="438"/>
    <lineage>
        <taxon>Bacteria</taxon>
        <taxon>Pseudomonadati</taxon>
        <taxon>Pseudomonadota</taxon>
        <taxon>Alphaproteobacteria</taxon>
        <taxon>Acetobacterales</taxon>
        <taxon>Acetobacteraceae</taxon>
        <taxon>Acetobacter</taxon>
    </lineage>
</organism>
<protein>
    <submittedName>
        <fullName evidence="1">Uncharacterized protein</fullName>
    </submittedName>
</protein>
<dbReference type="EMBL" id="CP013471">
    <property type="protein sequence ID" value="ALR88455.1"/>
    <property type="molecule type" value="Genomic_DNA"/>
</dbReference>
<geneLocation type="plasmid" evidence="1">
    <name>ApAb3p3</name>
</geneLocation>
<reference evidence="1" key="1">
    <citation type="submission" date="2015-11" db="EMBL/GenBank/DDBJ databases">
        <title>Plasmid sequences of Acetobacter pasteurianus Ab3.</title>
        <authorList>
            <person name="Xia K."/>
            <person name="Li Y."/>
        </authorList>
    </citation>
    <scope>NUCLEOTIDE SEQUENCE</scope>
    <source>
        <strain evidence="1">Ab3</strain>
        <plasmid evidence="1">ApAb3p3</plasmid>
    </source>
</reference>
<gene>
    <name evidence="1" type="ORF">DB34_14945</name>
</gene>
<evidence type="ECO:0000313" key="1">
    <source>
        <dbReference type="EMBL" id="ALR88455.1"/>
    </source>
</evidence>
<accession>A0A0S3JPX8</accession>